<evidence type="ECO:0000313" key="8">
    <source>
        <dbReference type="EMBL" id="OGN07219.1"/>
    </source>
</evidence>
<evidence type="ECO:0000313" key="9">
    <source>
        <dbReference type="Proteomes" id="UP000176834"/>
    </source>
</evidence>
<accession>A0A1F8F4M9</accession>
<proteinExistence type="inferred from homology"/>
<reference evidence="8 9" key="1">
    <citation type="journal article" date="2016" name="Nat. Commun.">
        <title>Thousands of microbial genomes shed light on interconnected biogeochemical processes in an aquifer system.</title>
        <authorList>
            <person name="Anantharaman K."/>
            <person name="Brown C.T."/>
            <person name="Hug L.A."/>
            <person name="Sharon I."/>
            <person name="Castelle C.J."/>
            <person name="Probst A.J."/>
            <person name="Thomas B.C."/>
            <person name="Singh A."/>
            <person name="Wilkins M.J."/>
            <person name="Karaoz U."/>
            <person name="Brodie E.L."/>
            <person name="Williams K.H."/>
            <person name="Hubbard S.S."/>
            <person name="Banfield J.F."/>
        </authorList>
    </citation>
    <scope>NUCLEOTIDE SEQUENCE [LARGE SCALE GENOMIC DNA]</scope>
</reference>
<keyword evidence="2 7" id="KW-0812">Transmembrane</keyword>
<gene>
    <name evidence="7" type="primary">mltG</name>
    <name evidence="8" type="ORF">A3B86_03220</name>
</gene>
<comment type="catalytic activity">
    <reaction evidence="7">
        <text>a peptidoglycan chain = a peptidoglycan chain with N-acetyl-1,6-anhydromuramyl-[peptide] at the reducing end + a peptidoglycan chain with N-acetylglucosamine at the non-reducing end.</text>
        <dbReference type="EC" id="4.2.2.29"/>
    </reaction>
</comment>
<comment type="caution">
    <text evidence="8">The sequence shown here is derived from an EMBL/GenBank/DDBJ whole genome shotgun (WGS) entry which is preliminary data.</text>
</comment>
<comment type="similarity">
    <text evidence="7">Belongs to the transglycosylase MltG family.</text>
</comment>
<dbReference type="GO" id="GO:0071555">
    <property type="term" value="P:cell wall organization"/>
    <property type="evidence" value="ECO:0007669"/>
    <property type="project" value="UniProtKB-KW"/>
</dbReference>
<dbReference type="Pfam" id="PF02618">
    <property type="entry name" value="YceG"/>
    <property type="match status" value="1"/>
</dbReference>
<evidence type="ECO:0000256" key="1">
    <source>
        <dbReference type="ARBA" id="ARBA00022475"/>
    </source>
</evidence>
<protein>
    <recommendedName>
        <fullName evidence="7">Endolytic murein transglycosylase</fullName>
        <ecNumber evidence="7">4.2.2.29</ecNumber>
    </recommendedName>
    <alternativeName>
        <fullName evidence="7">Peptidoglycan lytic transglycosylase</fullName>
    </alternativeName>
    <alternativeName>
        <fullName evidence="7">Peptidoglycan polymerization terminase</fullName>
    </alternativeName>
</protein>
<dbReference type="GO" id="GO:0008932">
    <property type="term" value="F:lytic endotransglycosylase activity"/>
    <property type="evidence" value="ECO:0007669"/>
    <property type="project" value="UniProtKB-UniRule"/>
</dbReference>
<dbReference type="EMBL" id="MGJN01000008">
    <property type="protein sequence ID" value="OGN07219.1"/>
    <property type="molecule type" value="Genomic_DNA"/>
</dbReference>
<evidence type="ECO:0000256" key="2">
    <source>
        <dbReference type="ARBA" id="ARBA00022692"/>
    </source>
</evidence>
<keyword evidence="5 7" id="KW-0456">Lyase</keyword>
<dbReference type="PANTHER" id="PTHR30518:SF2">
    <property type="entry name" value="ENDOLYTIC MUREIN TRANSGLYCOSYLASE"/>
    <property type="match status" value="1"/>
</dbReference>
<keyword evidence="1 7" id="KW-1003">Cell membrane</keyword>
<dbReference type="NCBIfam" id="TIGR00247">
    <property type="entry name" value="endolytic transglycosylase MltG"/>
    <property type="match status" value="1"/>
</dbReference>
<dbReference type="Proteomes" id="UP000176834">
    <property type="component" value="Unassembled WGS sequence"/>
</dbReference>
<keyword evidence="4 7" id="KW-0472">Membrane</keyword>
<evidence type="ECO:0000256" key="4">
    <source>
        <dbReference type="ARBA" id="ARBA00023136"/>
    </source>
</evidence>
<name>A0A1F8F4M9_9BACT</name>
<keyword evidence="6 7" id="KW-0961">Cell wall biogenesis/degradation</keyword>
<evidence type="ECO:0000256" key="7">
    <source>
        <dbReference type="HAMAP-Rule" id="MF_02065"/>
    </source>
</evidence>
<comment type="function">
    <text evidence="7">Functions as a peptidoglycan terminase that cleaves nascent peptidoglycan strands endolytically to terminate their elongation.</text>
</comment>
<dbReference type="HAMAP" id="MF_02065">
    <property type="entry name" value="MltG"/>
    <property type="match status" value="1"/>
</dbReference>
<dbReference type="GO" id="GO:0005886">
    <property type="term" value="C:plasma membrane"/>
    <property type="evidence" value="ECO:0007669"/>
    <property type="project" value="UniProtKB-UniRule"/>
</dbReference>
<dbReference type="InterPro" id="IPR003770">
    <property type="entry name" value="MLTG-like"/>
</dbReference>
<sequence>MVAIILISIFIIYFLYSPSVREDMEPVEIAVEEGDGLGKITQKLHDSGLIRSSLLFTLYIKIRGEENELKAGNYVLYKSLNIPTITRLIVTGKSKPDDIKVLIPEGSNIWEIDEKLVQAGLISEGEFSSQYHDIEGYLFPDTYHISQNSKVKSQNLLEELGNKMAENFNNKTASLLGGLSLAESREVIVIASILEKEARTEQDMKLVSGIIKKRLELGIPLQIDAAVIYGACRRIAEEGNWIRNCNVTFQGPAIEIKIEGPFNTYIYKGLPPAPISNPGLQAIEAALNPTPSDYLYYLSTRDGSQMIYSKTPGEHAANRRKYLGI</sequence>
<dbReference type="GO" id="GO:0009252">
    <property type="term" value="P:peptidoglycan biosynthetic process"/>
    <property type="evidence" value="ECO:0007669"/>
    <property type="project" value="UniProtKB-UniRule"/>
</dbReference>
<dbReference type="PANTHER" id="PTHR30518">
    <property type="entry name" value="ENDOLYTIC MUREIN TRANSGLYCOSYLASE"/>
    <property type="match status" value="1"/>
</dbReference>
<keyword evidence="3 7" id="KW-1133">Transmembrane helix</keyword>
<dbReference type="Gene3D" id="3.30.1490.480">
    <property type="entry name" value="Endolytic murein transglycosylase"/>
    <property type="match status" value="1"/>
</dbReference>
<evidence type="ECO:0000256" key="3">
    <source>
        <dbReference type="ARBA" id="ARBA00022989"/>
    </source>
</evidence>
<feature type="site" description="Important for catalytic activity" evidence="7">
    <location>
        <position position="197"/>
    </location>
</feature>
<evidence type="ECO:0000256" key="6">
    <source>
        <dbReference type="ARBA" id="ARBA00023316"/>
    </source>
</evidence>
<dbReference type="AlphaFoldDB" id="A0A1F8F4M9"/>
<dbReference type="EC" id="4.2.2.29" evidence="7"/>
<evidence type="ECO:0000256" key="5">
    <source>
        <dbReference type="ARBA" id="ARBA00023239"/>
    </source>
</evidence>
<organism evidence="8 9">
    <name type="scientific">Candidatus Yanofskybacteria bacterium RIFCSPHIGHO2_02_FULL_38_22b</name>
    <dbReference type="NCBI Taxonomy" id="1802673"/>
    <lineage>
        <taxon>Bacteria</taxon>
        <taxon>Candidatus Yanofskyibacteriota</taxon>
    </lineage>
</organism>